<evidence type="ECO:0000313" key="1">
    <source>
        <dbReference type="EMBL" id="KAJ1169607.1"/>
    </source>
</evidence>
<accession>A0AAV7T0I5</accession>
<proteinExistence type="predicted"/>
<sequence length="132" mass="13938">MKTQLKSICLRMCTLPSDPVNMVLKRLEVTVNPEKGEQAGECGRLGEVGAAGGGGAWPQPVRIYTGCISARGPGVGLREGRSRDVSMAARALGPRVDAGVTRGQCHATARAARHCQCANTDARSRQVDRASH</sequence>
<dbReference type="EMBL" id="JANPWB010000007">
    <property type="protein sequence ID" value="KAJ1169607.1"/>
    <property type="molecule type" value="Genomic_DNA"/>
</dbReference>
<dbReference type="AlphaFoldDB" id="A0AAV7T0I5"/>
<protein>
    <submittedName>
        <fullName evidence="1">Uncharacterized protein</fullName>
    </submittedName>
</protein>
<dbReference type="Proteomes" id="UP001066276">
    <property type="component" value="Chromosome 4_1"/>
</dbReference>
<reference evidence="1" key="1">
    <citation type="journal article" date="2022" name="bioRxiv">
        <title>Sequencing and chromosome-scale assembly of the giantPleurodeles waltlgenome.</title>
        <authorList>
            <person name="Brown T."/>
            <person name="Elewa A."/>
            <person name="Iarovenko S."/>
            <person name="Subramanian E."/>
            <person name="Araus A.J."/>
            <person name="Petzold A."/>
            <person name="Susuki M."/>
            <person name="Suzuki K.-i.T."/>
            <person name="Hayashi T."/>
            <person name="Toyoda A."/>
            <person name="Oliveira C."/>
            <person name="Osipova E."/>
            <person name="Leigh N.D."/>
            <person name="Simon A."/>
            <person name="Yun M.H."/>
        </authorList>
    </citation>
    <scope>NUCLEOTIDE SEQUENCE</scope>
    <source>
        <strain evidence="1">20211129_DDA</strain>
        <tissue evidence="1">Liver</tissue>
    </source>
</reference>
<keyword evidence="2" id="KW-1185">Reference proteome</keyword>
<name>A0AAV7T0I5_PLEWA</name>
<organism evidence="1 2">
    <name type="scientific">Pleurodeles waltl</name>
    <name type="common">Iberian ribbed newt</name>
    <dbReference type="NCBI Taxonomy" id="8319"/>
    <lineage>
        <taxon>Eukaryota</taxon>
        <taxon>Metazoa</taxon>
        <taxon>Chordata</taxon>
        <taxon>Craniata</taxon>
        <taxon>Vertebrata</taxon>
        <taxon>Euteleostomi</taxon>
        <taxon>Amphibia</taxon>
        <taxon>Batrachia</taxon>
        <taxon>Caudata</taxon>
        <taxon>Salamandroidea</taxon>
        <taxon>Salamandridae</taxon>
        <taxon>Pleurodelinae</taxon>
        <taxon>Pleurodeles</taxon>
    </lineage>
</organism>
<gene>
    <name evidence="1" type="ORF">NDU88_001498</name>
</gene>
<evidence type="ECO:0000313" key="2">
    <source>
        <dbReference type="Proteomes" id="UP001066276"/>
    </source>
</evidence>
<comment type="caution">
    <text evidence="1">The sequence shown here is derived from an EMBL/GenBank/DDBJ whole genome shotgun (WGS) entry which is preliminary data.</text>
</comment>